<dbReference type="OrthoDB" id="9778912at2"/>
<evidence type="ECO:0000313" key="6">
    <source>
        <dbReference type="EMBL" id="AXI02164.1"/>
    </source>
</evidence>
<keyword evidence="4" id="KW-0560">Oxidoreductase</keyword>
<dbReference type="Gene3D" id="3.20.20.70">
    <property type="entry name" value="Aldolase class I"/>
    <property type="match status" value="1"/>
</dbReference>
<dbReference type="EMBL" id="CP031222">
    <property type="protein sequence ID" value="AXI02164.1"/>
    <property type="molecule type" value="Genomic_DNA"/>
</dbReference>
<keyword evidence="2" id="KW-0285">Flavoprotein</keyword>
<dbReference type="KEGG" id="mbah:HYN46_04425"/>
<name>A0A345P4F5_9GAMM</name>
<gene>
    <name evidence="6" type="ORF">HYN46_04425</name>
</gene>
<dbReference type="RefSeq" id="WP_114898274.1">
    <property type="nucleotide sequence ID" value="NZ_CP031222.1"/>
</dbReference>
<evidence type="ECO:0000313" key="7">
    <source>
        <dbReference type="Proteomes" id="UP000253940"/>
    </source>
</evidence>
<dbReference type="InterPro" id="IPR013785">
    <property type="entry name" value="Aldolase_TIM"/>
</dbReference>
<keyword evidence="3" id="KW-0288">FMN</keyword>
<dbReference type="PANTHER" id="PTHR42747:SF4">
    <property type="entry name" value="BLR1330 PROTEIN"/>
    <property type="match status" value="1"/>
</dbReference>
<evidence type="ECO:0000256" key="2">
    <source>
        <dbReference type="ARBA" id="ARBA00022630"/>
    </source>
</evidence>
<evidence type="ECO:0000256" key="4">
    <source>
        <dbReference type="ARBA" id="ARBA00023002"/>
    </source>
</evidence>
<dbReference type="AlphaFoldDB" id="A0A345P4F5"/>
<dbReference type="CDD" id="cd04730">
    <property type="entry name" value="NPD_like"/>
    <property type="match status" value="1"/>
</dbReference>
<evidence type="ECO:0000256" key="5">
    <source>
        <dbReference type="ARBA" id="ARBA00023033"/>
    </source>
</evidence>
<evidence type="ECO:0000256" key="1">
    <source>
        <dbReference type="ARBA" id="ARBA00009881"/>
    </source>
</evidence>
<keyword evidence="7" id="KW-1185">Reference proteome</keyword>
<evidence type="ECO:0000256" key="3">
    <source>
        <dbReference type="ARBA" id="ARBA00022643"/>
    </source>
</evidence>
<dbReference type="PANTHER" id="PTHR42747">
    <property type="entry name" value="NITRONATE MONOOXYGENASE-RELATED"/>
    <property type="match status" value="1"/>
</dbReference>
<proteinExistence type="inferred from homology"/>
<dbReference type="GO" id="GO:0018580">
    <property type="term" value="F:nitronate monooxygenase activity"/>
    <property type="evidence" value="ECO:0007669"/>
    <property type="project" value="InterPro"/>
</dbReference>
<organism evidence="6 7">
    <name type="scientific">Aquirhabdus parva</name>
    <dbReference type="NCBI Taxonomy" id="2283318"/>
    <lineage>
        <taxon>Bacteria</taxon>
        <taxon>Pseudomonadati</taxon>
        <taxon>Pseudomonadota</taxon>
        <taxon>Gammaproteobacteria</taxon>
        <taxon>Moraxellales</taxon>
        <taxon>Moraxellaceae</taxon>
        <taxon>Aquirhabdus</taxon>
    </lineage>
</organism>
<dbReference type="InterPro" id="IPR004136">
    <property type="entry name" value="NMO"/>
</dbReference>
<sequence length="307" mass="33090">MSVHSLFGPSLRLPIIAAPMFLVSGLELVQACCHAGIVGSFPAANARTLDDLRDWLTQMQAFQKTHPNAAPYAVNIILLDKMNDRKEEELALAEEFQVPVLITSVGDPTTTVQRAHAWGGKVIHDVVSIRHAQKAAAAKVDGLILVTSGAGGHTGPLNPFAFISQIREFWDGLLIVGGSVSNGQTVRALEVVGADMAYIGSRFIATNESMAQQEYKDILVSSEAADVILSPIFSGVPAHYLKPSIARVGLDPNHYTAEEVKEKNIKAWRDVWSAGHGVGSIHDIIPAAELVDRLEAEYRQAAAKPVF</sequence>
<accession>A0A345P4F5</accession>
<keyword evidence="5 6" id="KW-0503">Monooxygenase</keyword>
<reference evidence="6 7" key="1">
    <citation type="submission" date="2018-07" db="EMBL/GenBank/DDBJ databases">
        <title>Genome sequencing of Moraxellaceae gen. HYN0046.</title>
        <authorList>
            <person name="Kim M."/>
            <person name="Yi H."/>
        </authorList>
    </citation>
    <scope>NUCLEOTIDE SEQUENCE [LARGE SCALE GENOMIC DNA]</scope>
    <source>
        <strain evidence="6 7">HYN0046</strain>
    </source>
</reference>
<dbReference type="Proteomes" id="UP000253940">
    <property type="component" value="Chromosome"/>
</dbReference>
<protein>
    <submittedName>
        <fullName evidence="6">Nitronate monooxygenase</fullName>
    </submittedName>
</protein>
<comment type="similarity">
    <text evidence="1">Belongs to the nitronate monooxygenase family. NMO class I subfamily.</text>
</comment>
<dbReference type="Pfam" id="PF03060">
    <property type="entry name" value="NMO"/>
    <property type="match status" value="1"/>
</dbReference>
<dbReference type="SUPFAM" id="SSF51412">
    <property type="entry name" value="Inosine monophosphate dehydrogenase (IMPDH)"/>
    <property type="match status" value="1"/>
</dbReference>